<dbReference type="InterPro" id="IPR004821">
    <property type="entry name" value="Cyt_trans-like"/>
</dbReference>
<evidence type="ECO:0000256" key="9">
    <source>
        <dbReference type="ARBA" id="ARBA00022741"/>
    </source>
</evidence>
<evidence type="ECO:0000256" key="5">
    <source>
        <dbReference type="ARBA" id="ARBA00014155"/>
    </source>
</evidence>
<keyword evidence="8 13" id="KW-0566">Pantothenate biosynthesis</keyword>
<dbReference type="EC" id="6.3.2.1" evidence="4 13"/>
<dbReference type="CDD" id="cd00560">
    <property type="entry name" value="PanC"/>
    <property type="match status" value="1"/>
</dbReference>
<name>A0A412ITZ2_9FIRM</name>
<sequence length="281" mass="31136">MIILKKIDEVRAQVKEWKKQGLTVGLVPTMGYLHEGHQSLIKKSVEQNDRTVVSVFVNPIQFGPNEDLESYPRDLEADAKLCEATGADIIFNPEPEEMYADGFVSFINMTGLPNALCGLTRPIHFKGVCTVVGKLFNIVTPDRAYFGQKDAQQLAIIMRMVKDLNFDIEIVGCPIIREADGLAKSSRNIYLTAEERKAAVVLSKAVKLGQQMIADGEREAAKIVGAMKELISAEPLATIDYVEMVNMDTMQSIEKAEGHVLCAMAVKFGKARLIDNFIEEL</sequence>
<feature type="binding site" evidence="13">
    <location>
        <position position="61"/>
    </location>
    <ligand>
        <name>beta-alanine</name>
        <dbReference type="ChEBI" id="CHEBI:57966"/>
    </ligand>
</feature>
<dbReference type="Pfam" id="PF02569">
    <property type="entry name" value="Pantoate_ligase"/>
    <property type="match status" value="1"/>
</dbReference>
<comment type="subcellular location">
    <subcellularLocation>
        <location evidence="1 13">Cytoplasm</location>
    </subcellularLocation>
</comment>
<dbReference type="InterPro" id="IPR014729">
    <property type="entry name" value="Rossmann-like_a/b/a_fold"/>
</dbReference>
<evidence type="ECO:0000256" key="4">
    <source>
        <dbReference type="ARBA" id="ARBA00012219"/>
    </source>
</evidence>
<protein>
    <recommendedName>
        <fullName evidence="5 13">Pantothenate synthetase</fullName>
        <shortName evidence="13">PS</shortName>
        <ecNumber evidence="4 13">6.3.2.1</ecNumber>
    </recommendedName>
    <alternativeName>
        <fullName evidence="13">Pantoate--beta-alanine ligase</fullName>
    </alternativeName>
    <alternativeName>
        <fullName evidence="13">Pantoate-activating enzyme</fullName>
    </alternativeName>
</protein>
<dbReference type="Proteomes" id="UP000283295">
    <property type="component" value="Unassembled WGS sequence"/>
</dbReference>
<dbReference type="NCBIfam" id="TIGR00125">
    <property type="entry name" value="cyt_tran_rel"/>
    <property type="match status" value="1"/>
</dbReference>
<dbReference type="PANTHER" id="PTHR21299:SF1">
    <property type="entry name" value="PANTOATE--BETA-ALANINE LIGASE"/>
    <property type="match status" value="1"/>
</dbReference>
<keyword evidence="6 13" id="KW-0963">Cytoplasm</keyword>
<evidence type="ECO:0000256" key="3">
    <source>
        <dbReference type="ARBA" id="ARBA00009256"/>
    </source>
</evidence>
<comment type="subunit">
    <text evidence="13">Homodimer.</text>
</comment>
<gene>
    <name evidence="13" type="primary">panC</name>
    <name evidence="14" type="ORF">DWX94_03230</name>
</gene>
<dbReference type="RefSeq" id="WP_004849084.1">
    <property type="nucleotide sequence ID" value="NZ_CABIWG010000006.1"/>
</dbReference>
<dbReference type="GO" id="GO:0005524">
    <property type="term" value="F:ATP binding"/>
    <property type="evidence" value="ECO:0007669"/>
    <property type="project" value="UniProtKB-KW"/>
</dbReference>
<accession>A0A412ITZ2</accession>
<keyword evidence="7 13" id="KW-0436">Ligase</keyword>
<dbReference type="Gene3D" id="3.30.1300.10">
    <property type="entry name" value="Pantoate-beta-alanine ligase, C-terminal domain"/>
    <property type="match status" value="1"/>
</dbReference>
<evidence type="ECO:0000256" key="12">
    <source>
        <dbReference type="ARBA" id="ARBA00055042"/>
    </source>
</evidence>
<evidence type="ECO:0000256" key="8">
    <source>
        <dbReference type="ARBA" id="ARBA00022655"/>
    </source>
</evidence>
<dbReference type="SUPFAM" id="SSF52374">
    <property type="entry name" value="Nucleotidylyl transferase"/>
    <property type="match status" value="1"/>
</dbReference>
<organism evidence="14 15">
    <name type="scientific">Coprococcus eutactus</name>
    <dbReference type="NCBI Taxonomy" id="33043"/>
    <lineage>
        <taxon>Bacteria</taxon>
        <taxon>Bacillati</taxon>
        <taxon>Bacillota</taxon>
        <taxon>Clostridia</taxon>
        <taxon>Lachnospirales</taxon>
        <taxon>Lachnospiraceae</taxon>
        <taxon>Coprococcus</taxon>
    </lineage>
</organism>
<dbReference type="FunFam" id="3.40.50.620:FF:000114">
    <property type="entry name" value="Pantothenate synthetase"/>
    <property type="match status" value="1"/>
</dbReference>
<dbReference type="EMBL" id="QRVK01000005">
    <property type="protein sequence ID" value="RGS43607.1"/>
    <property type="molecule type" value="Genomic_DNA"/>
</dbReference>
<evidence type="ECO:0000256" key="1">
    <source>
        <dbReference type="ARBA" id="ARBA00004496"/>
    </source>
</evidence>
<dbReference type="GO" id="GO:0004592">
    <property type="term" value="F:pantoate-beta-alanine ligase activity"/>
    <property type="evidence" value="ECO:0007669"/>
    <property type="project" value="UniProtKB-UniRule"/>
</dbReference>
<evidence type="ECO:0000256" key="7">
    <source>
        <dbReference type="ARBA" id="ARBA00022598"/>
    </source>
</evidence>
<comment type="miscellaneous">
    <text evidence="13">The reaction proceeds by a bi uni uni bi ping pong mechanism.</text>
</comment>
<dbReference type="UniPathway" id="UPA00028">
    <property type="reaction ID" value="UER00005"/>
</dbReference>
<evidence type="ECO:0000313" key="15">
    <source>
        <dbReference type="Proteomes" id="UP000283295"/>
    </source>
</evidence>
<comment type="pathway">
    <text evidence="2 13">Cofactor biosynthesis; (R)-pantothenate biosynthesis; (R)-pantothenate from (R)-pantoate and beta-alanine: step 1/1.</text>
</comment>
<dbReference type="Gene3D" id="3.40.50.620">
    <property type="entry name" value="HUPs"/>
    <property type="match status" value="1"/>
</dbReference>
<feature type="binding site" evidence="13">
    <location>
        <position position="153"/>
    </location>
    <ligand>
        <name>(R)-pantoate</name>
        <dbReference type="ChEBI" id="CHEBI:15980"/>
    </ligand>
</feature>
<comment type="caution">
    <text evidence="14">The sequence shown here is derived from an EMBL/GenBank/DDBJ whole genome shotgun (WGS) entry which is preliminary data.</text>
</comment>
<dbReference type="HAMAP" id="MF_00158">
    <property type="entry name" value="PanC"/>
    <property type="match status" value="1"/>
</dbReference>
<keyword evidence="9 13" id="KW-0547">Nucleotide-binding</keyword>
<reference evidence="14 15" key="1">
    <citation type="submission" date="2018-08" db="EMBL/GenBank/DDBJ databases">
        <title>A genome reference for cultivated species of the human gut microbiota.</title>
        <authorList>
            <person name="Zou Y."/>
            <person name="Xue W."/>
            <person name="Luo G."/>
        </authorList>
    </citation>
    <scope>NUCLEOTIDE SEQUENCE [LARGE SCALE GENOMIC DNA]</scope>
    <source>
        <strain evidence="14 15">AF22-21</strain>
    </source>
</reference>
<dbReference type="OrthoDB" id="9773087at2"/>
<feature type="binding site" evidence="13">
    <location>
        <position position="176"/>
    </location>
    <ligand>
        <name>ATP</name>
        <dbReference type="ChEBI" id="CHEBI:30616"/>
    </ligand>
</feature>
<dbReference type="InterPro" id="IPR042176">
    <property type="entry name" value="Pantoate_ligase_C"/>
</dbReference>
<dbReference type="PANTHER" id="PTHR21299">
    <property type="entry name" value="CYTIDYLATE KINASE/PANTOATE-BETA-ALANINE LIGASE"/>
    <property type="match status" value="1"/>
</dbReference>
<comment type="catalytic activity">
    <reaction evidence="11 13">
        <text>(R)-pantoate + beta-alanine + ATP = (R)-pantothenate + AMP + diphosphate + H(+)</text>
        <dbReference type="Rhea" id="RHEA:10912"/>
        <dbReference type="ChEBI" id="CHEBI:15378"/>
        <dbReference type="ChEBI" id="CHEBI:15980"/>
        <dbReference type="ChEBI" id="CHEBI:29032"/>
        <dbReference type="ChEBI" id="CHEBI:30616"/>
        <dbReference type="ChEBI" id="CHEBI:33019"/>
        <dbReference type="ChEBI" id="CHEBI:57966"/>
        <dbReference type="ChEBI" id="CHEBI:456215"/>
        <dbReference type="EC" id="6.3.2.1"/>
    </reaction>
</comment>
<feature type="binding site" evidence="13">
    <location>
        <position position="61"/>
    </location>
    <ligand>
        <name>(R)-pantoate</name>
        <dbReference type="ChEBI" id="CHEBI:15980"/>
    </ligand>
</feature>
<dbReference type="GO" id="GO:0015940">
    <property type="term" value="P:pantothenate biosynthetic process"/>
    <property type="evidence" value="ECO:0007669"/>
    <property type="project" value="UniProtKB-UniRule"/>
</dbReference>
<proteinExistence type="inferred from homology"/>
<evidence type="ECO:0000256" key="6">
    <source>
        <dbReference type="ARBA" id="ARBA00022490"/>
    </source>
</evidence>
<evidence type="ECO:0000256" key="11">
    <source>
        <dbReference type="ARBA" id="ARBA00048258"/>
    </source>
</evidence>
<feature type="binding site" evidence="13">
    <location>
        <begin position="30"/>
        <end position="37"/>
    </location>
    <ligand>
        <name>ATP</name>
        <dbReference type="ChEBI" id="CHEBI:30616"/>
    </ligand>
</feature>
<dbReference type="FunFam" id="3.30.1300.10:FF:000001">
    <property type="entry name" value="Pantothenate synthetase"/>
    <property type="match status" value="1"/>
</dbReference>
<evidence type="ECO:0000256" key="10">
    <source>
        <dbReference type="ARBA" id="ARBA00022840"/>
    </source>
</evidence>
<dbReference type="GO" id="GO:0005829">
    <property type="term" value="C:cytosol"/>
    <property type="evidence" value="ECO:0007669"/>
    <property type="project" value="TreeGrafter"/>
</dbReference>
<evidence type="ECO:0000256" key="13">
    <source>
        <dbReference type="HAMAP-Rule" id="MF_00158"/>
    </source>
</evidence>
<feature type="binding site" evidence="13">
    <location>
        <begin position="147"/>
        <end position="150"/>
    </location>
    <ligand>
        <name>ATP</name>
        <dbReference type="ChEBI" id="CHEBI:30616"/>
    </ligand>
</feature>
<dbReference type="GeneID" id="92832615"/>
<dbReference type="InterPro" id="IPR003721">
    <property type="entry name" value="Pantoate_ligase"/>
</dbReference>
<evidence type="ECO:0000256" key="2">
    <source>
        <dbReference type="ARBA" id="ARBA00004990"/>
    </source>
</evidence>
<keyword evidence="10 13" id="KW-0067">ATP-binding</keyword>
<dbReference type="NCBIfam" id="TIGR00018">
    <property type="entry name" value="panC"/>
    <property type="match status" value="1"/>
</dbReference>
<feature type="binding site" evidence="13">
    <location>
        <begin position="184"/>
        <end position="187"/>
    </location>
    <ligand>
        <name>ATP</name>
        <dbReference type="ChEBI" id="CHEBI:30616"/>
    </ligand>
</feature>
<evidence type="ECO:0000313" key="14">
    <source>
        <dbReference type="EMBL" id="RGS43607.1"/>
    </source>
</evidence>
<dbReference type="AlphaFoldDB" id="A0A412ITZ2"/>
<comment type="similarity">
    <text evidence="3 13">Belongs to the pantothenate synthetase family.</text>
</comment>
<feature type="active site" description="Proton donor" evidence="13">
    <location>
        <position position="37"/>
    </location>
</feature>
<comment type="function">
    <text evidence="12 13">Catalyzes the condensation of pantoate with beta-alanine in an ATP-dependent reaction via a pantoyl-adenylate intermediate.</text>
</comment>